<dbReference type="GO" id="GO:0019264">
    <property type="term" value="P:glycine biosynthetic process from serine"/>
    <property type="evidence" value="ECO:0007669"/>
    <property type="project" value="UniProtKB-UniRule"/>
</dbReference>
<dbReference type="KEGG" id="cpm:G5S_0551"/>
<keyword evidence="12" id="KW-1185">Reference proteome</keyword>
<dbReference type="HAMAP" id="MF_00051">
    <property type="entry name" value="SHMT"/>
    <property type="match status" value="1"/>
</dbReference>
<dbReference type="PANTHER" id="PTHR11680:SF35">
    <property type="entry name" value="SERINE HYDROXYMETHYLTRANSFERASE 1"/>
    <property type="match status" value="1"/>
</dbReference>
<dbReference type="PIRSF" id="PIRSF000412">
    <property type="entry name" value="SHMT"/>
    <property type="match status" value="1"/>
</dbReference>
<dbReference type="GO" id="GO:0004372">
    <property type="term" value="F:glycine hydroxymethyltransferase activity"/>
    <property type="evidence" value="ECO:0007669"/>
    <property type="project" value="UniProtKB-UniRule"/>
</dbReference>
<dbReference type="InterPro" id="IPR001085">
    <property type="entry name" value="Ser_HO-MeTrfase"/>
</dbReference>
<dbReference type="GO" id="GO:0005829">
    <property type="term" value="C:cytosol"/>
    <property type="evidence" value="ECO:0007669"/>
    <property type="project" value="TreeGrafter"/>
</dbReference>
<dbReference type="NCBIfam" id="NF010094">
    <property type="entry name" value="PRK13580.1"/>
    <property type="match status" value="1"/>
</dbReference>
<evidence type="ECO:0000256" key="1">
    <source>
        <dbReference type="ARBA" id="ARBA00001933"/>
    </source>
</evidence>
<evidence type="ECO:0000256" key="7">
    <source>
        <dbReference type="ARBA" id="ARBA00022898"/>
    </source>
</evidence>
<feature type="modified residue" description="N6-(pyridoxal phosphate)lysine" evidence="8 9">
    <location>
        <position position="289"/>
    </location>
</feature>
<dbReference type="AlphaFoldDB" id="A0AA34RD68"/>
<feature type="binding site" evidence="8">
    <location>
        <begin position="180"/>
        <end position="182"/>
    </location>
    <ligand>
        <name>(6S)-5,6,7,8-tetrahydrofolate</name>
        <dbReference type="ChEBI" id="CHEBI:57453"/>
    </ligand>
</feature>
<evidence type="ECO:0000256" key="8">
    <source>
        <dbReference type="HAMAP-Rule" id="MF_00051"/>
    </source>
</evidence>
<dbReference type="CDD" id="cd00378">
    <property type="entry name" value="SHMT"/>
    <property type="match status" value="1"/>
</dbReference>
<evidence type="ECO:0000313" key="11">
    <source>
        <dbReference type="EMBL" id="AEB41526.1"/>
    </source>
</evidence>
<comment type="cofactor">
    <cofactor evidence="1 8 9">
        <name>pyridoxal 5'-phosphate</name>
        <dbReference type="ChEBI" id="CHEBI:597326"/>
    </cofactor>
</comment>
<dbReference type="InterPro" id="IPR015421">
    <property type="entry name" value="PyrdxlP-dep_Trfase_major"/>
</dbReference>
<evidence type="ECO:0000256" key="9">
    <source>
        <dbReference type="PIRSR" id="PIRSR000412-50"/>
    </source>
</evidence>
<feature type="binding site" evidence="8">
    <location>
        <position position="176"/>
    </location>
    <ligand>
        <name>(6S)-5,6,7,8-tetrahydrofolate</name>
        <dbReference type="ChEBI" id="CHEBI:57453"/>
    </ligand>
</feature>
<evidence type="ECO:0000256" key="2">
    <source>
        <dbReference type="ARBA" id="ARBA00006376"/>
    </source>
</evidence>
<dbReference type="FunFam" id="3.40.640.10:FF:000060">
    <property type="entry name" value="Serine hydroxymethyltransferase"/>
    <property type="match status" value="1"/>
</dbReference>
<accession>A0AA34RD68</accession>
<comment type="function">
    <text evidence="8">Catalyzes the reversible interconversion of serine and glycine with tetrahydrofolate (THF) serving as the one-carbon carrier. This reaction serves as the major source of one-carbon groups required for the biosynthesis of purines, thymidylate, methionine, and other important biomolecules. Also exhibits THF-independent aldolase activity toward beta-hydroxyamino acids, producing glycine and aldehydes, via a retro-aldol mechanism.</text>
</comment>
<gene>
    <name evidence="8 11" type="primary">glyA</name>
    <name evidence="11" type="ordered locus">G5S_0551</name>
</gene>
<feature type="domain" description="Serine hydroxymethyltransferase-like" evidence="10">
    <location>
        <begin position="39"/>
        <end position="136"/>
    </location>
</feature>
<keyword evidence="4 8" id="KW-0554">One-carbon metabolism</keyword>
<dbReference type="InterPro" id="IPR049943">
    <property type="entry name" value="Ser_HO-MeTrfase-like"/>
</dbReference>
<dbReference type="GO" id="GO:0035999">
    <property type="term" value="P:tetrahydrofolate interconversion"/>
    <property type="evidence" value="ECO:0007669"/>
    <property type="project" value="UniProtKB-UniRule"/>
</dbReference>
<dbReference type="EMBL" id="CP002608">
    <property type="protein sequence ID" value="AEB41526.1"/>
    <property type="molecule type" value="Genomic_DNA"/>
</dbReference>
<evidence type="ECO:0000313" key="12">
    <source>
        <dbReference type="Proteomes" id="UP000008305"/>
    </source>
</evidence>
<dbReference type="InterPro" id="IPR015422">
    <property type="entry name" value="PyrdxlP-dep_Trfase_small"/>
</dbReference>
<proteinExistence type="inferred from homology"/>
<sequence length="494" mass="54068">MVISNHEFLEGRSVNKREKLAAVAYTAALAHLKNCFPSVGKKIIDELKSQRSCLKMIASENYSSLSVQVAMGNLLTDKYCEGSPFRRFYSCCENVDAIEWECAETAKELFSSEYAFVQPLSGSDANLLALMAVLTHKIQTPAVKALGYKTINDLSEEEYMQLKRDMASSVCLGPSLNAGGHLTHGSVRMSVMSKLMRCISYGVNFDTELFDYDEIARLAKLYKPTVIIAGYSSYSRRLNFAKFKQIAEDCGAVLWADMAHFAGLVAGGVFVGEENPIPYADIVTTTTHKTLRGPRGGIVFATKEYEDIINKACPLMMGGPLPHVIAAKTVAFKEALSVDFKKYSHQIVENARRLAEGFVREGLRVLTGGTDNHIVVIDLRSLGISGSIAENVLSEVGVAVNRNALYSDAQGKWDPSGIRLGTAAITTLGMGVDEMDEVAAVIVKVLRNICVKRNANGKDVGELAEGIFEEARGRISDLLSRFPLYPEIDLETLE</sequence>
<protein>
    <recommendedName>
        <fullName evidence="8">Serine hydroxymethyltransferase</fullName>
        <shortName evidence="8">SHMT</shortName>
        <shortName evidence="8">Serine methylase</shortName>
        <ecNumber evidence="8">2.1.2.1</ecNumber>
    </recommendedName>
</protein>
<keyword evidence="7 8" id="KW-0663">Pyridoxal phosphate</keyword>
<keyword evidence="3 8" id="KW-0963">Cytoplasm</keyword>
<comment type="pathway">
    <text evidence="8">One-carbon metabolism; tetrahydrofolate interconversion.</text>
</comment>
<dbReference type="GO" id="GO:0030170">
    <property type="term" value="F:pyridoxal phosphate binding"/>
    <property type="evidence" value="ECO:0007669"/>
    <property type="project" value="UniProtKB-UniRule"/>
</dbReference>
<comment type="pathway">
    <text evidence="8">Amino-acid biosynthesis; glycine biosynthesis; glycine from L-serine: step 1/1.</text>
</comment>
<dbReference type="InterPro" id="IPR019798">
    <property type="entry name" value="Ser_HO-MeTrfase_PLP_BS"/>
</dbReference>
<dbReference type="Gene3D" id="3.90.1150.10">
    <property type="entry name" value="Aspartate Aminotransferase, domain 1"/>
    <property type="match status" value="1"/>
</dbReference>
<evidence type="ECO:0000256" key="3">
    <source>
        <dbReference type="ARBA" id="ARBA00022490"/>
    </source>
</evidence>
<dbReference type="InterPro" id="IPR039429">
    <property type="entry name" value="SHMT-like_dom"/>
</dbReference>
<organism evidence="11 12">
    <name type="scientific">Chlamydia pecorum (strain ATCC VR-628 / DSM 29919 / E58)</name>
    <name type="common">Chlamydophila pecorum</name>
    <dbReference type="NCBI Taxonomy" id="331635"/>
    <lineage>
        <taxon>Bacteria</taxon>
        <taxon>Pseudomonadati</taxon>
        <taxon>Chlamydiota</taxon>
        <taxon>Chlamydiia</taxon>
        <taxon>Chlamydiales</taxon>
        <taxon>Chlamydiaceae</taxon>
        <taxon>Chlamydia/Chlamydophila group</taxon>
        <taxon>Chlamydia</taxon>
    </lineage>
</organism>
<keyword evidence="5 8" id="KW-0028">Amino-acid biosynthesis</keyword>
<dbReference type="Gene3D" id="3.40.640.10">
    <property type="entry name" value="Type I PLP-dependent aspartate aminotransferase-like (Major domain)"/>
    <property type="match status" value="1"/>
</dbReference>
<evidence type="ECO:0000256" key="6">
    <source>
        <dbReference type="ARBA" id="ARBA00022679"/>
    </source>
</evidence>
<name>A0AA34RD68_CHLPE</name>
<comment type="subcellular location">
    <subcellularLocation>
        <location evidence="8">Cytoplasm</location>
    </subcellularLocation>
</comment>
<dbReference type="PANTHER" id="PTHR11680">
    <property type="entry name" value="SERINE HYDROXYMETHYLTRANSFERASE"/>
    <property type="match status" value="1"/>
</dbReference>
<reference evidence="11 12" key="1">
    <citation type="journal article" date="2011" name="J. Bacteriol.">
        <title>Genome sequence of the obligate intracellular animal pathogen Chlamydia pecorum E58.</title>
        <authorList>
            <person name="Mojica S."/>
            <person name="Huot Creasy H."/>
            <person name="Daugherty S."/>
            <person name="Read T.D."/>
            <person name="Kim T."/>
            <person name="Kaltenboeck B."/>
            <person name="Bavoil P."/>
            <person name="Myers G.S."/>
        </authorList>
    </citation>
    <scope>NUCLEOTIDE SEQUENCE [LARGE SCALE GENOMIC DNA]</scope>
    <source>
        <strain evidence="11 12">E58</strain>
    </source>
</reference>
<dbReference type="InterPro" id="IPR015424">
    <property type="entry name" value="PyrdxlP-dep_Trfase"/>
</dbReference>
<dbReference type="RefSeq" id="WP_013712604.1">
    <property type="nucleotide sequence ID" value="NC_015408.1"/>
</dbReference>
<dbReference type="Proteomes" id="UP000008305">
    <property type="component" value="Chromosome"/>
</dbReference>
<dbReference type="PROSITE" id="PS00096">
    <property type="entry name" value="SHMT"/>
    <property type="match status" value="1"/>
</dbReference>
<evidence type="ECO:0000256" key="4">
    <source>
        <dbReference type="ARBA" id="ARBA00022563"/>
    </source>
</evidence>
<dbReference type="NCBIfam" id="NF000586">
    <property type="entry name" value="PRK00011.1"/>
    <property type="match status" value="1"/>
</dbReference>
<feature type="site" description="Plays an important role in substrate specificity" evidence="8">
    <location>
        <position position="288"/>
    </location>
</feature>
<comment type="catalytic activity">
    <reaction evidence="8">
        <text>(6R)-5,10-methylene-5,6,7,8-tetrahydrofolate + glycine + H2O = (6S)-5,6,7,8-tetrahydrofolate + L-serine</text>
        <dbReference type="Rhea" id="RHEA:15481"/>
        <dbReference type="ChEBI" id="CHEBI:15377"/>
        <dbReference type="ChEBI" id="CHEBI:15636"/>
        <dbReference type="ChEBI" id="CHEBI:33384"/>
        <dbReference type="ChEBI" id="CHEBI:57305"/>
        <dbReference type="ChEBI" id="CHEBI:57453"/>
        <dbReference type="EC" id="2.1.2.1"/>
    </reaction>
</comment>
<keyword evidence="6 8" id="KW-0808">Transferase</keyword>
<feature type="domain" description="Serine hydroxymethyltransferase-like" evidence="10">
    <location>
        <begin position="171"/>
        <end position="442"/>
    </location>
</feature>
<comment type="caution">
    <text evidence="8">Lacks conserved residue(s) required for the propagation of feature annotation.</text>
</comment>
<comment type="subunit">
    <text evidence="8">Homodimer.</text>
</comment>
<comment type="similarity">
    <text evidence="2 8">Belongs to the SHMT family.</text>
</comment>
<dbReference type="Pfam" id="PF00464">
    <property type="entry name" value="SHMT"/>
    <property type="match status" value="2"/>
</dbReference>
<evidence type="ECO:0000259" key="10">
    <source>
        <dbReference type="Pfam" id="PF00464"/>
    </source>
</evidence>
<dbReference type="SUPFAM" id="SSF53383">
    <property type="entry name" value="PLP-dependent transferases"/>
    <property type="match status" value="1"/>
</dbReference>
<evidence type="ECO:0000256" key="5">
    <source>
        <dbReference type="ARBA" id="ARBA00022605"/>
    </source>
</evidence>
<dbReference type="EC" id="2.1.2.1" evidence="8"/>